<dbReference type="EMBL" id="AZHB01000010">
    <property type="protein sequence ID" value="OAA63811.1"/>
    <property type="molecule type" value="Genomic_DNA"/>
</dbReference>
<dbReference type="RefSeq" id="XP_018704460.1">
    <property type="nucleotide sequence ID" value="XM_018848126.1"/>
</dbReference>
<feature type="compositionally biased region" description="Low complexity" evidence="1">
    <location>
        <begin position="165"/>
        <end position="193"/>
    </location>
</feature>
<accession>A0A167WHW6</accession>
<dbReference type="OrthoDB" id="5152093at2759"/>
<comment type="caution">
    <text evidence="3">The sequence shown here is derived from an EMBL/GenBank/DDBJ whole genome shotgun (WGS) entry which is preliminary data.</text>
</comment>
<dbReference type="GeneID" id="30020812"/>
<feature type="compositionally biased region" description="Low complexity" evidence="1">
    <location>
        <begin position="206"/>
        <end position="233"/>
    </location>
</feature>
<dbReference type="AlphaFoldDB" id="A0A167WHW6"/>
<evidence type="ECO:0000256" key="1">
    <source>
        <dbReference type="SAM" id="MobiDB-lite"/>
    </source>
</evidence>
<sequence length="272" mass="26328">MLRYTTLAITAALATTCTTYAAATAPEGDTTGTGIFFYIPNQGVPGSATLLTARQQGGSTGGPDICTGGQVACDSSCIDAGFECCHVGQGQACQEGYSCYSQGCCRHGKTCSGPPRGCTSTTKVCDVGCIPRDRVCCGLGDGSSCDPGTVCLASGLCGTPASSGSASSSVGGQDQTPTSTASSSGVSSTSRRTLPASAIGESVTLSAEASSSARTTAAAGSPGGPSSVGASASDKSKPTTESSASSDKGAAGATLEAPAVLAGLLALAAYFI</sequence>
<dbReference type="Proteomes" id="UP000076744">
    <property type="component" value="Unassembled WGS sequence"/>
</dbReference>
<feature type="region of interest" description="Disordered" evidence="1">
    <location>
        <begin position="165"/>
        <end position="252"/>
    </location>
</feature>
<protein>
    <submittedName>
        <fullName evidence="3">Uncharacterized protein</fullName>
    </submittedName>
</protein>
<keyword evidence="2" id="KW-0732">Signal</keyword>
<name>A0A167WHW6_CORFA</name>
<keyword evidence="4" id="KW-1185">Reference proteome</keyword>
<reference evidence="3 4" key="1">
    <citation type="journal article" date="2016" name="Genome Biol. Evol.">
        <title>Divergent and convergent evolution of fungal pathogenicity.</title>
        <authorList>
            <person name="Shang Y."/>
            <person name="Xiao G."/>
            <person name="Zheng P."/>
            <person name="Cen K."/>
            <person name="Zhan S."/>
            <person name="Wang C."/>
        </authorList>
    </citation>
    <scope>NUCLEOTIDE SEQUENCE [LARGE SCALE GENOMIC DNA]</scope>
    <source>
        <strain evidence="3 4">ARSEF 2679</strain>
    </source>
</reference>
<feature type="chain" id="PRO_5007894022" evidence="2">
    <location>
        <begin position="24"/>
        <end position="272"/>
    </location>
</feature>
<evidence type="ECO:0000256" key="2">
    <source>
        <dbReference type="SAM" id="SignalP"/>
    </source>
</evidence>
<feature type="signal peptide" evidence="2">
    <location>
        <begin position="1"/>
        <end position="23"/>
    </location>
</feature>
<evidence type="ECO:0000313" key="3">
    <source>
        <dbReference type="EMBL" id="OAA63811.1"/>
    </source>
</evidence>
<gene>
    <name evidence="3" type="ORF">ISF_04520</name>
</gene>
<organism evidence="3 4">
    <name type="scientific">Cordyceps fumosorosea (strain ARSEF 2679)</name>
    <name type="common">Isaria fumosorosea</name>
    <dbReference type="NCBI Taxonomy" id="1081104"/>
    <lineage>
        <taxon>Eukaryota</taxon>
        <taxon>Fungi</taxon>
        <taxon>Dikarya</taxon>
        <taxon>Ascomycota</taxon>
        <taxon>Pezizomycotina</taxon>
        <taxon>Sordariomycetes</taxon>
        <taxon>Hypocreomycetidae</taxon>
        <taxon>Hypocreales</taxon>
        <taxon>Cordycipitaceae</taxon>
        <taxon>Cordyceps</taxon>
    </lineage>
</organism>
<evidence type="ECO:0000313" key="4">
    <source>
        <dbReference type="Proteomes" id="UP000076744"/>
    </source>
</evidence>
<feature type="compositionally biased region" description="Low complexity" evidence="1">
    <location>
        <begin position="242"/>
        <end position="252"/>
    </location>
</feature>
<dbReference type="STRING" id="1081104.A0A167WHW6"/>
<proteinExistence type="predicted"/>